<protein>
    <submittedName>
        <fullName evidence="1">Uncharacterized protein</fullName>
    </submittedName>
</protein>
<organism evidence="2">
    <name type="scientific">Melampsora larici-populina (strain 98AG31 / pathotype 3-4-7)</name>
    <name type="common">Poplar leaf rust fungus</name>
    <dbReference type="NCBI Taxonomy" id="747676"/>
    <lineage>
        <taxon>Eukaryota</taxon>
        <taxon>Fungi</taxon>
        <taxon>Dikarya</taxon>
        <taxon>Basidiomycota</taxon>
        <taxon>Pucciniomycotina</taxon>
        <taxon>Pucciniomycetes</taxon>
        <taxon>Pucciniales</taxon>
        <taxon>Melampsoraceae</taxon>
        <taxon>Melampsora</taxon>
    </lineage>
</organism>
<dbReference type="EMBL" id="GL883097">
    <property type="protein sequence ID" value="EGG09418.1"/>
    <property type="molecule type" value="Genomic_DNA"/>
</dbReference>
<accession>F4RDK3</accession>
<dbReference type="GO" id="GO:0009306">
    <property type="term" value="P:protein secretion"/>
    <property type="evidence" value="ECO:0007669"/>
    <property type="project" value="TreeGrafter"/>
</dbReference>
<dbReference type="Proteomes" id="UP000001072">
    <property type="component" value="Unassembled WGS sequence"/>
</dbReference>
<dbReference type="KEGG" id="mlr:MELLADRAFT_61092"/>
<dbReference type="HOGENOM" id="CLU_047037_0_1_1"/>
<proteinExistence type="predicted"/>
<dbReference type="InterPro" id="IPR008551">
    <property type="entry name" value="TANGO2"/>
</dbReference>
<dbReference type="eggNOG" id="KOG2342">
    <property type="taxonomic scope" value="Eukaryota"/>
</dbReference>
<dbReference type="RefSeq" id="XP_007407145.1">
    <property type="nucleotide sequence ID" value="XM_007407083.1"/>
</dbReference>
<dbReference type="STRING" id="747676.F4RDK3"/>
<dbReference type="OrthoDB" id="191601at2759"/>
<dbReference type="Pfam" id="PF05742">
    <property type="entry name" value="TANGO2"/>
    <property type="match status" value="1"/>
</dbReference>
<dbReference type="PANTHER" id="PTHR17985:SF8">
    <property type="entry name" value="TRANSPORT AND GOLGI ORGANIZATION PROTEIN 2 HOMOLOG"/>
    <property type="match status" value="1"/>
</dbReference>
<reference evidence="2" key="1">
    <citation type="journal article" date="2011" name="Proc. Natl. Acad. Sci. U.S.A.">
        <title>Obligate biotrophy features unraveled by the genomic analysis of rust fungi.</title>
        <authorList>
            <person name="Duplessis S."/>
            <person name="Cuomo C.A."/>
            <person name="Lin Y.-C."/>
            <person name="Aerts A."/>
            <person name="Tisserant E."/>
            <person name="Veneault-Fourrey C."/>
            <person name="Joly D.L."/>
            <person name="Hacquard S."/>
            <person name="Amselem J."/>
            <person name="Cantarel B.L."/>
            <person name="Chiu R."/>
            <person name="Coutinho P.M."/>
            <person name="Feau N."/>
            <person name="Field M."/>
            <person name="Frey P."/>
            <person name="Gelhaye E."/>
            <person name="Goldberg J."/>
            <person name="Grabherr M.G."/>
            <person name="Kodira C.D."/>
            <person name="Kohler A."/>
            <person name="Kuees U."/>
            <person name="Lindquist E.A."/>
            <person name="Lucas S.M."/>
            <person name="Mago R."/>
            <person name="Mauceli E."/>
            <person name="Morin E."/>
            <person name="Murat C."/>
            <person name="Pangilinan J.L."/>
            <person name="Park R."/>
            <person name="Pearson M."/>
            <person name="Quesneville H."/>
            <person name="Rouhier N."/>
            <person name="Sakthikumar S."/>
            <person name="Salamov A.A."/>
            <person name="Schmutz J."/>
            <person name="Selles B."/>
            <person name="Shapiro H."/>
            <person name="Tanguay P."/>
            <person name="Tuskan G.A."/>
            <person name="Henrissat B."/>
            <person name="Van de Peer Y."/>
            <person name="Rouze P."/>
            <person name="Ellis J.G."/>
            <person name="Dodds P.N."/>
            <person name="Schein J.E."/>
            <person name="Zhong S."/>
            <person name="Hamelin R.C."/>
            <person name="Grigoriev I.V."/>
            <person name="Szabo L.J."/>
            <person name="Martin F."/>
        </authorList>
    </citation>
    <scope>NUCLEOTIDE SEQUENCE [LARGE SCALE GENOMIC DNA]</scope>
    <source>
        <strain evidence="2">98AG31 / pathotype 3-4-7</strain>
    </source>
</reference>
<evidence type="ECO:0000313" key="1">
    <source>
        <dbReference type="EMBL" id="EGG09418.1"/>
    </source>
</evidence>
<dbReference type="PANTHER" id="PTHR17985">
    <property type="entry name" value="SER/THR-RICH PROTEIN T10 IN DGCR REGION"/>
    <property type="match status" value="1"/>
</dbReference>
<dbReference type="GO" id="GO:0007030">
    <property type="term" value="P:Golgi organization"/>
    <property type="evidence" value="ECO:0007669"/>
    <property type="project" value="TreeGrafter"/>
</dbReference>
<dbReference type="GeneID" id="18929670"/>
<name>F4RDK3_MELLP</name>
<evidence type="ECO:0000313" key="2">
    <source>
        <dbReference type="Proteomes" id="UP000001072"/>
    </source>
</evidence>
<dbReference type="InParanoid" id="F4RDK3"/>
<gene>
    <name evidence="1" type="ORF">MELLADRAFT_61092</name>
</gene>
<sequence length="295" mass="34333">MTLQFSLGGGFEKRVIASNRDEFLARSTENAKWHSFGKEKEKEENNVISGLDLIGGGTWLGYTKRLNRFGFLTNLSNITPPMQKKSKWISREEYLQEIKDNSALDLMDGYNLVIGEIQKNGEEVIMDSFCNRQTHHNEIQINSNFYQKSRVEEYKENGISNGIKSDEEENEWIKVKLGKDLLTKRMIKESEESNQEKLIEDLFDILSQTDPNDEALPKNILIRPHHRLNEPSDIPNRQTWYGTKTQTLVLVSRNKKVTFIERDAYAIIDSMDHLGLPVWLGDDRKSWRRFEFDIA</sequence>
<keyword evidence="2" id="KW-1185">Reference proteome</keyword>
<dbReference type="GO" id="GO:0005794">
    <property type="term" value="C:Golgi apparatus"/>
    <property type="evidence" value="ECO:0007669"/>
    <property type="project" value="TreeGrafter"/>
</dbReference>
<dbReference type="VEuPathDB" id="FungiDB:MELLADRAFT_61092"/>
<dbReference type="AlphaFoldDB" id="F4RDK3"/>